<evidence type="ECO:0000256" key="4">
    <source>
        <dbReference type="ARBA" id="ARBA00022622"/>
    </source>
</evidence>
<evidence type="ECO:0000256" key="5">
    <source>
        <dbReference type="ARBA" id="ARBA00023136"/>
    </source>
</evidence>
<evidence type="ECO:0000256" key="7">
    <source>
        <dbReference type="ARBA" id="ARBA00023288"/>
    </source>
</evidence>
<keyword evidence="6" id="KW-0325">Glycoprotein</keyword>
<comment type="function">
    <text evidence="1">VSG forms a coat on the surface of the parasite. The trypanosome evades the immune response of the host by expressing a series of antigenically distinct VSGs from an estimated 1000 VSG genes.</text>
</comment>
<keyword evidence="7" id="KW-0449">Lipoprotein</keyword>
<sequence>MKSHTALGRVLVYVATLLSTSSSITAGDDATAAAVEVTSPCTEIHFLTKLAQDFSTNLQTAETAQSKLATEYQQLMMEFVQNSGTHRAKGYALLAAVAGDRLVKQKNKLKASKDKIKTAYATLKARIGQLLAPEASTPSTTPAITGAAAATDNNIFGATTQTCTSTTADVQTPVAGCNSKKANMRHLDKASINLIGLKSISLTADKEFAFPGLTLTAAGRGDANSADTGHAAGHYCAAGGQATKSSASTAFGIEKISVTARTNQRANTATSPTPGQTDCPPPGTDHTTGIITAQQIAAAICTAARSQIVSERTIKETDNSGLRTDATAKKAALLLHDLKAETTEKDPSKTTQLEEKAILAVLGPADADVKTAYLDPLAHVTTTIHLGTGEATGHVEQLVEGTDHGTALAFFVAKSEASRQATPITPAPTAELPGCQNKKKSDCDKEASCEWKGSEEKGKCEAKGGEDGVKVENDGKTTNNTCRFCCNQSISFACIFASRIKL</sequence>
<organism evidence="10">
    <name type="scientific">Trypanosoma brucei</name>
    <dbReference type="NCBI Taxonomy" id="5691"/>
    <lineage>
        <taxon>Eukaryota</taxon>
        <taxon>Discoba</taxon>
        <taxon>Euglenozoa</taxon>
        <taxon>Kinetoplastea</taxon>
        <taxon>Metakinetoplastina</taxon>
        <taxon>Trypanosomatida</taxon>
        <taxon>Trypanosomatidae</taxon>
        <taxon>Trypanosoma</taxon>
    </lineage>
</organism>
<evidence type="ECO:0000256" key="6">
    <source>
        <dbReference type="ARBA" id="ARBA00023180"/>
    </source>
</evidence>
<evidence type="ECO:0000256" key="8">
    <source>
        <dbReference type="SAM" id="MobiDB-lite"/>
    </source>
</evidence>
<feature type="signal peptide" evidence="9">
    <location>
        <begin position="1"/>
        <end position="26"/>
    </location>
</feature>
<dbReference type="AlphaFoldDB" id="A0A1J0RAE1"/>
<dbReference type="GO" id="GO:0098552">
    <property type="term" value="C:side of membrane"/>
    <property type="evidence" value="ECO:0007669"/>
    <property type="project" value="UniProtKB-KW"/>
</dbReference>
<evidence type="ECO:0000256" key="9">
    <source>
        <dbReference type="SAM" id="SignalP"/>
    </source>
</evidence>
<dbReference type="VEuPathDB" id="TriTrypDB:Tb427_000415900"/>
<feature type="chain" id="PRO_5012768822" evidence="9">
    <location>
        <begin position="27"/>
        <end position="502"/>
    </location>
</feature>
<proteinExistence type="predicted"/>
<dbReference type="SUPFAM" id="SSF118251">
    <property type="entry name" value="Variant surface glycoprotein MITAT 1.2, VSG 221, C-terminal domain"/>
    <property type="match status" value="1"/>
</dbReference>
<comment type="subcellular location">
    <subcellularLocation>
        <location evidence="2">Cell membrane</location>
        <topology evidence="2">Lipid-anchor</topology>
        <topology evidence="2">GPI-anchor</topology>
    </subcellularLocation>
</comment>
<evidence type="ECO:0000256" key="2">
    <source>
        <dbReference type="ARBA" id="ARBA00004609"/>
    </source>
</evidence>
<name>A0A1J0RAE1_9TRYP</name>
<dbReference type="VEuPathDB" id="TriTrypDB:Tb427_000580400"/>
<accession>A0A1J0RAE1</accession>
<evidence type="ECO:0000256" key="3">
    <source>
        <dbReference type="ARBA" id="ARBA00022475"/>
    </source>
</evidence>
<feature type="region of interest" description="Disordered" evidence="8">
    <location>
        <begin position="262"/>
        <end position="281"/>
    </location>
</feature>
<evidence type="ECO:0000256" key="1">
    <source>
        <dbReference type="ARBA" id="ARBA00002523"/>
    </source>
</evidence>
<keyword evidence="3" id="KW-1003">Cell membrane</keyword>
<evidence type="ECO:0000313" key="10">
    <source>
        <dbReference type="EMBL" id="APD74833.1"/>
    </source>
</evidence>
<dbReference type="EMBL" id="KX700877">
    <property type="protein sequence ID" value="APD74833.1"/>
    <property type="molecule type" value="Genomic_DNA"/>
</dbReference>
<dbReference type="GO" id="GO:0005886">
    <property type="term" value="C:plasma membrane"/>
    <property type="evidence" value="ECO:0007669"/>
    <property type="project" value="UniProtKB-SubCell"/>
</dbReference>
<keyword evidence="5" id="KW-0472">Membrane</keyword>
<keyword evidence="4" id="KW-0336">GPI-anchor</keyword>
<dbReference type="InterPro" id="IPR027446">
    <property type="entry name" value="VSG_C_dom_sf"/>
</dbReference>
<reference evidence="10" key="1">
    <citation type="submission" date="2016-08" db="EMBL/GenBank/DDBJ databases">
        <title>VSG repertoire of Trypanosoma brucei EATRO 1125.</title>
        <authorList>
            <person name="Cross G.A."/>
        </authorList>
    </citation>
    <scope>NUCLEOTIDE SEQUENCE</scope>
    <source>
        <strain evidence="10">EATRO 1125</strain>
    </source>
</reference>
<protein>
    <submittedName>
        <fullName evidence="10">Variant surface glycoprotein 1125.4309</fullName>
    </submittedName>
</protein>
<keyword evidence="9" id="KW-0732">Signal</keyword>
<dbReference type="VEuPathDB" id="TriTrypDB:Tb927.11.18740"/>
<dbReference type="SUPFAM" id="SSF58087">
    <property type="entry name" value="Variant surface glycoprotein (N-terminal domain)"/>
    <property type="match status" value="1"/>
</dbReference>